<feature type="non-terminal residue" evidence="1">
    <location>
        <position position="1"/>
    </location>
</feature>
<protein>
    <submittedName>
        <fullName evidence="1">ENV2 protein</fullName>
    </submittedName>
</protein>
<gene>
    <name evidence="1" type="primary">Fv4_1</name>
    <name evidence="1" type="ORF">SCYSUP_R15541</name>
</gene>
<evidence type="ECO:0000313" key="2">
    <source>
        <dbReference type="Proteomes" id="UP000580825"/>
    </source>
</evidence>
<organism evidence="1 2">
    <name type="scientific">Scytalopus superciliaris</name>
    <dbReference type="NCBI Taxonomy" id="312124"/>
    <lineage>
        <taxon>Eukaryota</taxon>
        <taxon>Metazoa</taxon>
        <taxon>Chordata</taxon>
        <taxon>Craniata</taxon>
        <taxon>Vertebrata</taxon>
        <taxon>Euteleostomi</taxon>
        <taxon>Archelosauria</taxon>
        <taxon>Archosauria</taxon>
        <taxon>Dinosauria</taxon>
        <taxon>Saurischia</taxon>
        <taxon>Theropoda</taxon>
        <taxon>Coelurosauria</taxon>
        <taxon>Aves</taxon>
        <taxon>Neognathae</taxon>
        <taxon>Neoaves</taxon>
        <taxon>Telluraves</taxon>
        <taxon>Australaves</taxon>
        <taxon>Passeriformes</taxon>
        <taxon>Rhinocryptidae</taxon>
        <taxon>Scytalopus</taxon>
    </lineage>
</organism>
<dbReference type="Proteomes" id="UP000580825">
    <property type="component" value="Unassembled WGS sequence"/>
</dbReference>
<dbReference type="InterPro" id="IPR018154">
    <property type="entry name" value="TLV/ENV_coat_polyprotein"/>
</dbReference>
<feature type="non-terminal residue" evidence="1">
    <location>
        <position position="88"/>
    </location>
</feature>
<proteinExistence type="predicted"/>
<dbReference type="AlphaFoldDB" id="A0A7L1Z7V1"/>
<reference evidence="1 2" key="1">
    <citation type="submission" date="2019-09" db="EMBL/GenBank/DDBJ databases">
        <title>Bird 10,000 Genomes (B10K) Project - Family phase.</title>
        <authorList>
            <person name="Zhang G."/>
        </authorList>
    </citation>
    <scope>NUCLEOTIDE SEQUENCE [LARGE SCALE GENOMIC DNA]</scope>
    <source>
        <strain evidence="1">B10K-DU-002-46</strain>
        <tissue evidence="1">Muscle</tissue>
    </source>
</reference>
<keyword evidence="2" id="KW-1185">Reference proteome</keyword>
<name>A0A7L1Z7V1_9PASS</name>
<sequence length="88" mass="10333">PVAPTYRDPLWELMRTSYLALNKTKPNLTEDCWLCYNIRPPFFEAIGRPNKVRWSNRINPPECKWDEHRNKTQGLTLQMVTGKGRCIG</sequence>
<comment type="caution">
    <text evidence="1">The sequence shown here is derived from an EMBL/GenBank/DDBJ whole genome shotgun (WGS) entry which is preliminary data.</text>
</comment>
<dbReference type="EMBL" id="VXBX01009994">
    <property type="protein sequence ID" value="NXP29952.1"/>
    <property type="molecule type" value="Genomic_DNA"/>
</dbReference>
<dbReference type="Pfam" id="PF00429">
    <property type="entry name" value="TLV_coat"/>
    <property type="match status" value="1"/>
</dbReference>
<accession>A0A7L1Z7V1</accession>
<evidence type="ECO:0000313" key="1">
    <source>
        <dbReference type="EMBL" id="NXP29952.1"/>
    </source>
</evidence>